<dbReference type="Proteomes" id="UP000199361">
    <property type="component" value="Unassembled WGS sequence"/>
</dbReference>
<dbReference type="PANTHER" id="PTHR46696">
    <property type="entry name" value="P450, PUTATIVE (EUROFUNG)-RELATED"/>
    <property type="match status" value="1"/>
</dbReference>
<dbReference type="STRING" id="568860.SAMN05421811_101803"/>
<evidence type="ECO:0000313" key="2">
    <source>
        <dbReference type="EMBL" id="SES93858.1"/>
    </source>
</evidence>
<evidence type="ECO:0000256" key="1">
    <source>
        <dbReference type="ARBA" id="ARBA00010617"/>
    </source>
</evidence>
<dbReference type="GO" id="GO:0005506">
    <property type="term" value="F:iron ion binding"/>
    <property type="evidence" value="ECO:0007669"/>
    <property type="project" value="InterPro"/>
</dbReference>
<dbReference type="PRINTS" id="PR00359">
    <property type="entry name" value="BP450"/>
</dbReference>
<dbReference type="GO" id="GO:0016705">
    <property type="term" value="F:oxidoreductase activity, acting on paired donors, with incorporation or reduction of molecular oxygen"/>
    <property type="evidence" value="ECO:0007669"/>
    <property type="project" value="InterPro"/>
</dbReference>
<protein>
    <submittedName>
        <fullName evidence="2">Uncharacterized protein</fullName>
    </submittedName>
</protein>
<dbReference type="InterPro" id="IPR036396">
    <property type="entry name" value="Cyt_P450_sf"/>
</dbReference>
<dbReference type="PANTHER" id="PTHR46696:SF6">
    <property type="entry name" value="P450, PUTATIVE (EUROFUNG)-RELATED"/>
    <property type="match status" value="1"/>
</dbReference>
<reference evidence="2 3" key="1">
    <citation type="submission" date="2016-10" db="EMBL/GenBank/DDBJ databases">
        <authorList>
            <person name="de Groot N.N."/>
        </authorList>
    </citation>
    <scope>NUCLEOTIDE SEQUENCE [LARGE SCALE GENOMIC DNA]</scope>
    <source>
        <strain evidence="2 3">CGMCC 4.5598</strain>
    </source>
</reference>
<dbReference type="SUPFAM" id="SSF48264">
    <property type="entry name" value="Cytochrome P450"/>
    <property type="match status" value="1"/>
</dbReference>
<dbReference type="InterPro" id="IPR002397">
    <property type="entry name" value="Cyt_P450_B"/>
</dbReference>
<dbReference type="AlphaFoldDB" id="A0A1I0AJ37"/>
<gene>
    <name evidence="2" type="ORF">SAMN05421811_101803</name>
</gene>
<accession>A0A1I0AJ37</accession>
<proteinExistence type="inferred from homology"/>
<dbReference type="GO" id="GO:0004497">
    <property type="term" value="F:monooxygenase activity"/>
    <property type="evidence" value="ECO:0007669"/>
    <property type="project" value="InterPro"/>
</dbReference>
<dbReference type="GO" id="GO:0020037">
    <property type="term" value="F:heme binding"/>
    <property type="evidence" value="ECO:0007669"/>
    <property type="project" value="InterPro"/>
</dbReference>
<dbReference type="Gene3D" id="1.10.630.10">
    <property type="entry name" value="Cytochrome P450"/>
    <property type="match status" value="1"/>
</dbReference>
<keyword evidence="3" id="KW-1185">Reference proteome</keyword>
<name>A0A1I0AJ37_9ACTN</name>
<dbReference type="EMBL" id="FOHX01000001">
    <property type="protein sequence ID" value="SES93858.1"/>
    <property type="molecule type" value="Genomic_DNA"/>
</dbReference>
<evidence type="ECO:0000313" key="3">
    <source>
        <dbReference type="Proteomes" id="UP000199361"/>
    </source>
</evidence>
<comment type="similarity">
    <text evidence="1">Belongs to the cytochrome P450 family.</text>
</comment>
<sequence length="214" mass="22304">MTGGRVERYSSVTEQAARMRNDPAEAFVPGASVVPGHERVEALRPCVERMAEELASQEGGVSPAEVARLLAAMAAGKLLGVPERDRDALADWLDDATAHLDTHPDAEAGADAGELIEGYLAELVEVRSCRPGDDLISDLLRAELPETQVLRLGQAALTAAYVLARAEIAAALQAGPRTTSEPGEPAQPGGLGGAFERMVAAAAVRAWAGTGMGR</sequence>
<organism evidence="2 3">
    <name type="scientific">Nonomuraea wenchangensis</name>
    <dbReference type="NCBI Taxonomy" id="568860"/>
    <lineage>
        <taxon>Bacteria</taxon>
        <taxon>Bacillati</taxon>
        <taxon>Actinomycetota</taxon>
        <taxon>Actinomycetes</taxon>
        <taxon>Streptosporangiales</taxon>
        <taxon>Streptosporangiaceae</taxon>
        <taxon>Nonomuraea</taxon>
    </lineage>
</organism>